<feature type="transmembrane region" description="Helical" evidence="1">
    <location>
        <begin position="41"/>
        <end position="63"/>
    </location>
</feature>
<evidence type="ECO:0000313" key="3">
    <source>
        <dbReference type="Proteomes" id="UP000464577"/>
    </source>
</evidence>
<keyword evidence="1" id="KW-0472">Membrane</keyword>
<reference evidence="2 3" key="1">
    <citation type="submission" date="2019-11" db="EMBL/GenBank/DDBJ databases">
        <title>Spirosoma endbachense sp. nov., isolated from a natural salt meadow.</title>
        <authorList>
            <person name="Rojas J."/>
            <person name="Ambika Manirajan B."/>
            <person name="Ratering S."/>
            <person name="Suarez C."/>
            <person name="Geissler-Plaum R."/>
            <person name="Schnell S."/>
        </authorList>
    </citation>
    <scope>NUCLEOTIDE SEQUENCE [LARGE SCALE GENOMIC DNA]</scope>
    <source>
        <strain evidence="2 3">I-24</strain>
    </source>
</reference>
<evidence type="ECO:0000256" key="1">
    <source>
        <dbReference type="SAM" id="Phobius"/>
    </source>
</evidence>
<feature type="transmembrane region" description="Helical" evidence="1">
    <location>
        <begin position="7"/>
        <end position="29"/>
    </location>
</feature>
<dbReference type="RefSeq" id="WP_162388389.1">
    <property type="nucleotide sequence ID" value="NZ_CP045997.1"/>
</dbReference>
<dbReference type="KEGG" id="senf:GJR95_24465"/>
<name>A0A6P1W1V1_9BACT</name>
<organism evidence="2 3">
    <name type="scientific">Spirosoma endbachense</name>
    <dbReference type="NCBI Taxonomy" id="2666025"/>
    <lineage>
        <taxon>Bacteria</taxon>
        <taxon>Pseudomonadati</taxon>
        <taxon>Bacteroidota</taxon>
        <taxon>Cytophagia</taxon>
        <taxon>Cytophagales</taxon>
        <taxon>Cytophagaceae</taxon>
        <taxon>Spirosoma</taxon>
    </lineage>
</organism>
<evidence type="ECO:0008006" key="4">
    <source>
        <dbReference type="Google" id="ProtNLM"/>
    </source>
</evidence>
<keyword evidence="3" id="KW-1185">Reference proteome</keyword>
<dbReference type="AlphaFoldDB" id="A0A6P1W1V1"/>
<sequence length="71" mass="7951">MMNLKTVLLISALWVIIPALYLYILFPIMSTVAMAVKELSLVANIAFLGMSSTFILWGVFMLIKHFSTPKS</sequence>
<keyword evidence="1" id="KW-1133">Transmembrane helix</keyword>
<proteinExistence type="predicted"/>
<gene>
    <name evidence="2" type="ORF">GJR95_24465</name>
</gene>
<dbReference type="EMBL" id="CP045997">
    <property type="protein sequence ID" value="QHV97969.1"/>
    <property type="molecule type" value="Genomic_DNA"/>
</dbReference>
<dbReference type="Proteomes" id="UP000464577">
    <property type="component" value="Chromosome"/>
</dbReference>
<protein>
    <recommendedName>
        <fullName evidence="4">Superinfection immunity protein</fullName>
    </recommendedName>
</protein>
<accession>A0A6P1W1V1</accession>
<evidence type="ECO:0000313" key="2">
    <source>
        <dbReference type="EMBL" id="QHV97969.1"/>
    </source>
</evidence>
<keyword evidence="1" id="KW-0812">Transmembrane</keyword>